<dbReference type="KEGG" id="aaq:AOC05_08615"/>
<dbReference type="PATRIC" id="fig|656366.3.peg.1867"/>
<dbReference type="EMBL" id="CP012677">
    <property type="protein sequence ID" value="ALE92366.1"/>
    <property type="molecule type" value="Genomic_DNA"/>
</dbReference>
<keyword evidence="2" id="KW-1185">Reference proteome</keyword>
<sequence length="69" mass="7944">MVRDASIEIHGYVVALEGNNVRVMWAVASGRHRQRTFSAEAVFLPSYEHRWDGYLIPFEKIAVIRLASR</sequence>
<gene>
    <name evidence="1" type="ORF">AOC05_08615</name>
</gene>
<evidence type="ECO:0000313" key="1">
    <source>
        <dbReference type="EMBL" id="ALE92366.1"/>
    </source>
</evidence>
<organism evidence="1 2">
    <name type="scientific">Arthrobacter alpinus</name>
    <dbReference type="NCBI Taxonomy" id="656366"/>
    <lineage>
        <taxon>Bacteria</taxon>
        <taxon>Bacillati</taxon>
        <taxon>Actinomycetota</taxon>
        <taxon>Actinomycetes</taxon>
        <taxon>Micrococcales</taxon>
        <taxon>Micrococcaceae</taxon>
        <taxon>Arthrobacter</taxon>
    </lineage>
</organism>
<evidence type="ECO:0000313" key="2">
    <source>
        <dbReference type="Proteomes" id="UP000062833"/>
    </source>
</evidence>
<dbReference type="AlphaFoldDB" id="A0A0M4QPZ7"/>
<accession>A0A0M4QPZ7</accession>
<reference evidence="2" key="1">
    <citation type="submission" date="2015-09" db="EMBL/GenBank/DDBJ databases">
        <title>Complete genome of Arthrobacter alpinus strain R3.8.</title>
        <authorList>
            <person name="See-Too W.S."/>
            <person name="Chan K.G."/>
        </authorList>
    </citation>
    <scope>NUCLEOTIDE SEQUENCE [LARGE SCALE GENOMIC DNA]</scope>
    <source>
        <strain evidence="2">R3.8</strain>
    </source>
</reference>
<proteinExistence type="predicted"/>
<name>A0A0M4QPZ7_9MICC</name>
<dbReference type="Proteomes" id="UP000062833">
    <property type="component" value="Chromosome"/>
</dbReference>
<protein>
    <submittedName>
        <fullName evidence="1">Uncharacterized protein</fullName>
    </submittedName>
</protein>